<evidence type="ECO:0000313" key="4">
    <source>
        <dbReference type="EMBL" id="OMH80400.1"/>
    </source>
</evidence>
<keyword evidence="1" id="KW-0175">Coiled coil</keyword>
<protein>
    <submittedName>
        <fullName evidence="4">GRIP domain-containing protein</fullName>
    </submittedName>
</protein>
<proteinExistence type="predicted"/>
<dbReference type="AlphaFoldDB" id="A0A1R1PHE7"/>
<gene>
    <name evidence="4" type="ORF">AX774_g6166</name>
</gene>
<reference evidence="5" key="1">
    <citation type="submission" date="2017-01" db="EMBL/GenBank/DDBJ databases">
        <authorList>
            <person name="Wang Y."/>
            <person name="White M."/>
            <person name="Kvist S."/>
            <person name="Moncalvo J.-M."/>
        </authorList>
    </citation>
    <scope>NUCLEOTIDE SEQUENCE [LARGE SCALE GENOMIC DNA]</scope>
    <source>
        <strain evidence="5">COL-18-3</strain>
    </source>
</reference>
<evidence type="ECO:0000259" key="3">
    <source>
        <dbReference type="PROSITE" id="PS50913"/>
    </source>
</evidence>
<comment type="caution">
    <text evidence="4">The sequence shown here is derived from an EMBL/GenBank/DDBJ whole genome shotgun (WGS) entry which is preliminary data.</text>
</comment>
<keyword evidence="5" id="KW-1185">Reference proteome</keyword>
<dbReference type="InterPro" id="IPR000237">
    <property type="entry name" value="GRIP_dom"/>
</dbReference>
<dbReference type="InterPro" id="IPR019459">
    <property type="entry name" value="GRAB"/>
</dbReference>
<evidence type="ECO:0000313" key="5">
    <source>
        <dbReference type="Proteomes" id="UP000188320"/>
    </source>
</evidence>
<accession>A0A1R1PHE7</accession>
<sequence length="654" mass="74885">MATNSPQDKNLNLLNKKLKLAGEHLKRLAVENEKLSVTLEDYQSKEKAWLAEKESLLLEREQLENKNEKTQSNNTINTTDRAISPIPQPISELSQSLENGIDATTFTSTSAITDSYASENIKLLTDWDSFIVKVIELFDLASLNQTTQVSNFSEKKQTKGKEKGKEKGKGKGKTAPAEDSVSAFVHIDKLEPEKLLQSLKEYVSTASKFNKDNMLIDENKQVNELSNVQQNLADGFYSKLEVLLSVISTEKLDKQEKKTKETPTTTHKLTEKRQTAIYEKVRKLMEQTKTFENKVSDLEKQVQEKIEELTDVTEDKRTLENDYKLLLDKLSLMQNALKAKLKAETDELSKLKRQNTENVSTVEEQSREIYRLTQENKSLNTQLLQLKNELDGKAMEHKGLVEMHELKARKNVELLSSQIDSLNTQCENLEKQLSNMFEENSYLENKYNNLKYENESLQVKIDNFDSERTVLNTNITNLQLALDSLQQGTSGEIVELQNVISDLNARNISQLNEYESKIADLSKRLKEYNDKQNEQHQNAQSVDKLKGEISSQQLMIAQLRQQIVVLNDNLNTSLQRLKDENDDNVLDKRLITSLIVGFFAIPYGDSKRFEVLQLIANILHLTEQQRQTVSLSFVYMLSLERKGEGNFDVDINIM</sequence>
<dbReference type="Gene3D" id="1.20.5.1000">
    <property type="entry name" value="arf6 gtpase in complex with a specific effector, jip4"/>
    <property type="match status" value="1"/>
</dbReference>
<name>A0A1R1PHE7_ZANCU</name>
<dbReference type="PROSITE" id="PS50913">
    <property type="entry name" value="GRIP"/>
    <property type="match status" value="1"/>
</dbReference>
<evidence type="ECO:0000256" key="1">
    <source>
        <dbReference type="SAM" id="Coils"/>
    </source>
</evidence>
<feature type="coiled-coil region" evidence="1">
    <location>
        <begin position="281"/>
        <end position="467"/>
    </location>
</feature>
<dbReference type="Pfam" id="PF10375">
    <property type="entry name" value="GRAB"/>
    <property type="match status" value="1"/>
</dbReference>
<dbReference type="Proteomes" id="UP000188320">
    <property type="component" value="Unassembled WGS sequence"/>
</dbReference>
<feature type="region of interest" description="Disordered" evidence="2">
    <location>
        <begin position="151"/>
        <end position="177"/>
    </location>
</feature>
<feature type="coiled-coil region" evidence="1">
    <location>
        <begin position="504"/>
        <end position="576"/>
    </location>
</feature>
<organism evidence="4 5">
    <name type="scientific">Zancudomyces culisetae</name>
    <name type="common">Gut fungus</name>
    <name type="synonym">Smittium culisetae</name>
    <dbReference type="NCBI Taxonomy" id="1213189"/>
    <lineage>
        <taxon>Eukaryota</taxon>
        <taxon>Fungi</taxon>
        <taxon>Fungi incertae sedis</taxon>
        <taxon>Zoopagomycota</taxon>
        <taxon>Kickxellomycotina</taxon>
        <taxon>Harpellomycetes</taxon>
        <taxon>Harpellales</taxon>
        <taxon>Legeriomycetaceae</taxon>
        <taxon>Zancudomyces</taxon>
    </lineage>
</organism>
<feature type="domain" description="GRIP" evidence="3">
    <location>
        <begin position="581"/>
        <end position="632"/>
    </location>
</feature>
<dbReference type="EMBL" id="LSSK01001203">
    <property type="protein sequence ID" value="OMH80400.1"/>
    <property type="molecule type" value="Genomic_DNA"/>
</dbReference>
<dbReference type="OrthoDB" id="425925at2759"/>
<evidence type="ECO:0000256" key="2">
    <source>
        <dbReference type="SAM" id="MobiDB-lite"/>
    </source>
</evidence>
<feature type="compositionally biased region" description="Basic and acidic residues" evidence="2">
    <location>
        <begin position="153"/>
        <end position="169"/>
    </location>
</feature>
<feature type="region of interest" description="Disordered" evidence="2">
    <location>
        <begin position="66"/>
        <end position="86"/>
    </location>
</feature>
<feature type="compositionally biased region" description="Polar residues" evidence="2">
    <location>
        <begin position="70"/>
        <end position="81"/>
    </location>
</feature>